<reference evidence="2" key="2">
    <citation type="journal article" date="2024" name="Plant">
        <title>Genomic evolution and insights into agronomic trait innovations of Sesamum species.</title>
        <authorList>
            <person name="Miao H."/>
            <person name="Wang L."/>
            <person name="Qu L."/>
            <person name="Liu H."/>
            <person name="Sun Y."/>
            <person name="Le M."/>
            <person name="Wang Q."/>
            <person name="Wei S."/>
            <person name="Zheng Y."/>
            <person name="Lin W."/>
            <person name="Duan Y."/>
            <person name="Cao H."/>
            <person name="Xiong S."/>
            <person name="Wang X."/>
            <person name="Wei L."/>
            <person name="Li C."/>
            <person name="Ma Q."/>
            <person name="Ju M."/>
            <person name="Zhao R."/>
            <person name="Li G."/>
            <person name="Mu C."/>
            <person name="Tian Q."/>
            <person name="Mei H."/>
            <person name="Zhang T."/>
            <person name="Gao T."/>
            <person name="Zhang H."/>
        </authorList>
    </citation>
    <scope>NUCLEOTIDE SEQUENCE</scope>
    <source>
        <strain evidence="2">KEN1</strain>
    </source>
</reference>
<accession>A0AAW2XJ00</accession>
<dbReference type="InterPro" id="IPR025476">
    <property type="entry name" value="Helitron_helicase-like"/>
</dbReference>
<comment type="caution">
    <text evidence="2">The sequence shown here is derived from an EMBL/GenBank/DDBJ whole genome shotgun (WGS) entry which is preliminary data.</text>
</comment>
<evidence type="ECO:0000313" key="2">
    <source>
        <dbReference type="EMBL" id="KAL0453879.1"/>
    </source>
</evidence>
<organism evidence="2">
    <name type="scientific">Sesamum latifolium</name>
    <dbReference type="NCBI Taxonomy" id="2727402"/>
    <lineage>
        <taxon>Eukaryota</taxon>
        <taxon>Viridiplantae</taxon>
        <taxon>Streptophyta</taxon>
        <taxon>Embryophyta</taxon>
        <taxon>Tracheophyta</taxon>
        <taxon>Spermatophyta</taxon>
        <taxon>Magnoliopsida</taxon>
        <taxon>eudicotyledons</taxon>
        <taxon>Gunneridae</taxon>
        <taxon>Pentapetalae</taxon>
        <taxon>asterids</taxon>
        <taxon>lamiids</taxon>
        <taxon>Lamiales</taxon>
        <taxon>Pedaliaceae</taxon>
        <taxon>Sesamum</taxon>
    </lineage>
</organism>
<reference evidence="2" key="1">
    <citation type="submission" date="2020-06" db="EMBL/GenBank/DDBJ databases">
        <authorList>
            <person name="Li T."/>
            <person name="Hu X."/>
            <person name="Zhang T."/>
            <person name="Song X."/>
            <person name="Zhang H."/>
            <person name="Dai N."/>
            <person name="Sheng W."/>
            <person name="Hou X."/>
            <person name="Wei L."/>
        </authorList>
    </citation>
    <scope>NUCLEOTIDE SEQUENCE</scope>
    <source>
        <strain evidence="2">KEN1</strain>
        <tissue evidence="2">Leaf</tissue>
    </source>
</reference>
<proteinExistence type="predicted"/>
<sequence>MARNSKFVDLIPGQKVEDRPDVARVFKIKLDELMKDLRQGQHFGRVLTVLYTIEFQKRGLPHAHIILFLHPDDKPRNAANIDKIISAELPDKEKDPVGYEAVVQFMIHGPCGSAYKNCACMENGKCSKHYPKNCQLETTLTEDGFSVYRRRDSKRTAMKNGIEVDNRWVVPHNIDLIVKYQAHINIEWCNQGRSIKYLFKYVNKGKDRATFVIEENVSIDGVTKSTIVNEVDEIQRYLDARYVFAFEASWRIFEFDIQYRSPSVERLSFHLPDEQNVIFGDDDQLDDVLNKERIEMTMFTEWMQMNKVDPSTRELTYADFPTKFVWHAKEKKWKKKKSGRCIGRIYYAHQSSGENFYLPMLLNIVKGPKCHDDIKTVNGTLFPTYKEACNAFGLLRNDGEWNRAIQEAAQWQTGHKLRELFVTIILFCEVAEPLKLWEQNWEFLLDDILYRQRQILGIYDLKLNSDQLKNYAL</sequence>
<dbReference type="PANTHER" id="PTHR10492:SF90">
    <property type="entry name" value="ATP-DEPENDENT DNA HELICASE"/>
    <property type="match status" value="1"/>
</dbReference>
<name>A0AAW2XJ00_9LAMI</name>
<evidence type="ECO:0000259" key="1">
    <source>
        <dbReference type="Pfam" id="PF14214"/>
    </source>
</evidence>
<dbReference type="PANTHER" id="PTHR10492">
    <property type="match status" value="1"/>
</dbReference>
<feature type="domain" description="Helitron helicase-like" evidence="1">
    <location>
        <begin position="12"/>
        <end position="67"/>
    </location>
</feature>
<dbReference type="Pfam" id="PF14214">
    <property type="entry name" value="Helitron_like_N"/>
    <property type="match status" value="1"/>
</dbReference>
<gene>
    <name evidence="2" type="ORF">Slati_1366000</name>
</gene>
<protein>
    <recommendedName>
        <fullName evidence="1">Helitron helicase-like domain-containing protein</fullName>
    </recommendedName>
</protein>
<dbReference type="AlphaFoldDB" id="A0AAW2XJ00"/>
<dbReference type="EMBL" id="JACGWN010000004">
    <property type="protein sequence ID" value="KAL0453879.1"/>
    <property type="molecule type" value="Genomic_DNA"/>
</dbReference>